<evidence type="ECO:0000256" key="3">
    <source>
        <dbReference type="ARBA" id="ARBA00022723"/>
    </source>
</evidence>
<keyword evidence="3" id="KW-0479">Metal-binding</keyword>
<dbReference type="InterPro" id="IPR035874">
    <property type="entry name" value="IDS"/>
</dbReference>
<comment type="cofactor">
    <cofactor evidence="1">
        <name>Ca(2+)</name>
        <dbReference type="ChEBI" id="CHEBI:29108"/>
    </cofactor>
</comment>
<dbReference type="OMA" id="FYATHAK"/>
<dbReference type="PANTHER" id="PTHR45953:SF1">
    <property type="entry name" value="IDURONATE 2-SULFATASE"/>
    <property type="match status" value="1"/>
</dbReference>
<dbReference type="EnsemblMetazoa" id="CapteT109241">
    <property type="protein sequence ID" value="CapteP109241"/>
    <property type="gene ID" value="CapteG109241"/>
</dbReference>
<comment type="similarity">
    <text evidence="2">Belongs to the sulfatase family.</text>
</comment>
<dbReference type="Pfam" id="PF00884">
    <property type="entry name" value="Sulfatase"/>
    <property type="match status" value="1"/>
</dbReference>
<reference evidence="10" key="1">
    <citation type="submission" date="2012-12" db="EMBL/GenBank/DDBJ databases">
        <authorList>
            <person name="Hellsten U."/>
            <person name="Grimwood J."/>
            <person name="Chapman J.A."/>
            <person name="Shapiro H."/>
            <person name="Aerts A."/>
            <person name="Otillar R.P."/>
            <person name="Terry A.Y."/>
            <person name="Boore J.L."/>
            <person name="Simakov O."/>
            <person name="Marletaz F."/>
            <person name="Cho S.-J."/>
            <person name="Edsinger-Gonzales E."/>
            <person name="Havlak P."/>
            <person name="Kuo D.-H."/>
            <person name="Larsson T."/>
            <person name="Lv J."/>
            <person name="Arendt D."/>
            <person name="Savage R."/>
            <person name="Osoegawa K."/>
            <person name="de Jong P."/>
            <person name="Lindberg D.R."/>
            <person name="Seaver E.C."/>
            <person name="Weisblat D.A."/>
            <person name="Putnam N.H."/>
            <person name="Grigoriev I.V."/>
            <person name="Rokhsar D.S."/>
        </authorList>
    </citation>
    <scope>NUCLEOTIDE SEQUENCE</scope>
    <source>
        <strain evidence="10">I ESC-2004</strain>
    </source>
</reference>
<dbReference type="HOGENOM" id="CLU_006332_9_0_1"/>
<evidence type="ECO:0000259" key="7">
    <source>
        <dbReference type="Pfam" id="PF00884"/>
    </source>
</evidence>
<reference evidence="8 10" key="2">
    <citation type="journal article" date="2013" name="Nature">
        <title>Insights into bilaterian evolution from three spiralian genomes.</title>
        <authorList>
            <person name="Simakov O."/>
            <person name="Marletaz F."/>
            <person name="Cho S.J."/>
            <person name="Edsinger-Gonzales E."/>
            <person name="Havlak P."/>
            <person name="Hellsten U."/>
            <person name="Kuo D.H."/>
            <person name="Larsson T."/>
            <person name="Lv J."/>
            <person name="Arendt D."/>
            <person name="Savage R."/>
            <person name="Osoegawa K."/>
            <person name="de Jong P."/>
            <person name="Grimwood J."/>
            <person name="Chapman J.A."/>
            <person name="Shapiro H."/>
            <person name="Aerts A."/>
            <person name="Otillar R.P."/>
            <person name="Terry A.Y."/>
            <person name="Boore J.L."/>
            <person name="Grigoriev I.V."/>
            <person name="Lindberg D.R."/>
            <person name="Seaver E.C."/>
            <person name="Weisblat D.A."/>
            <person name="Putnam N.H."/>
            <person name="Rokhsar D.S."/>
        </authorList>
    </citation>
    <scope>NUCLEOTIDE SEQUENCE</scope>
    <source>
        <strain evidence="8 10">I ESC-2004</strain>
    </source>
</reference>
<evidence type="ECO:0000256" key="4">
    <source>
        <dbReference type="ARBA" id="ARBA00022729"/>
    </source>
</evidence>
<evidence type="ECO:0000313" key="10">
    <source>
        <dbReference type="Proteomes" id="UP000014760"/>
    </source>
</evidence>
<dbReference type="EMBL" id="KB311907">
    <property type="protein sequence ID" value="ELT88246.1"/>
    <property type="molecule type" value="Genomic_DNA"/>
</dbReference>
<evidence type="ECO:0000256" key="5">
    <source>
        <dbReference type="ARBA" id="ARBA00022801"/>
    </source>
</evidence>
<dbReference type="InterPro" id="IPR000917">
    <property type="entry name" value="Sulfatase_N"/>
</dbReference>
<reference evidence="9" key="3">
    <citation type="submission" date="2015-06" db="UniProtKB">
        <authorList>
            <consortium name="EnsemblMetazoa"/>
        </authorList>
    </citation>
    <scope>IDENTIFICATION</scope>
</reference>
<dbReference type="SUPFAM" id="SSF53649">
    <property type="entry name" value="Alkaline phosphatase-like"/>
    <property type="match status" value="1"/>
</dbReference>
<evidence type="ECO:0000313" key="8">
    <source>
        <dbReference type="EMBL" id="ELT88246.1"/>
    </source>
</evidence>
<feature type="domain" description="Sulfatase N-terminal" evidence="7">
    <location>
        <begin position="35"/>
        <end position="386"/>
    </location>
</feature>
<dbReference type="Proteomes" id="UP000014760">
    <property type="component" value="Unassembled WGS sequence"/>
</dbReference>
<sequence length="519" mass="59378">MISHEYDALRELLLLQESVSVDEWLEQIAKSDRRPNVLFIVADDLRPEMSAQLHSRSPWLEPSIHTPHLDALASRGVLFRRAYCQSAWCNPSRSSFLTSRRLDTTMVHNNTVYFRQTNPSLVTLPQYFKENGYFSLGMGKVFHLSRTPGAEDNTHSWSVPMVRLEEDAFMHDGSRAWGSVSREQQDAKPLLDELVLSKAKDALNDMDALAEGKPFFMAVGLKKPHLNWYFPERYLQHYKSISSPSPLSMHDSIPDIAWQESYEVSYKKEYAADVGNWSVHSASPQSITEELRRAYFSCVSYIDDLVGQLMQHLEETGYGSNTIVAFIGDHGFHLGEHGIFGKSTTFEVANNVPVILRVPGVTEEASVSDKLIELVDIFPTLADLAGLPRVPVCPDESRDVPVCTEGSSLMPLLQTTLAPWKERVFYQFPHMMKDRYLYCMGYSMRTPRYRYTEWVIYYYKAKRHADWQQSCGVELYDHSKDPHESRNIAEDLQMASVRKELSTQLRAGWRGALPTEGRE</sequence>
<name>R7T5F6_CAPTE</name>
<dbReference type="InterPro" id="IPR017850">
    <property type="entry name" value="Alkaline_phosphatase_core_sf"/>
</dbReference>
<proteinExistence type="inferred from homology"/>
<dbReference type="EMBL" id="AMQN01015438">
    <property type="status" value="NOT_ANNOTATED_CDS"/>
    <property type="molecule type" value="Genomic_DNA"/>
</dbReference>
<dbReference type="AlphaFoldDB" id="R7T5F6"/>
<dbReference type="OrthoDB" id="186522at2759"/>
<dbReference type="GO" id="GO:0004423">
    <property type="term" value="F:iduronate-2-sulfatase activity"/>
    <property type="evidence" value="ECO:0007669"/>
    <property type="project" value="InterPro"/>
</dbReference>
<keyword evidence="5" id="KW-0378">Hydrolase</keyword>
<protein>
    <recommendedName>
        <fullName evidence="7">Sulfatase N-terminal domain-containing protein</fullName>
    </recommendedName>
</protein>
<keyword evidence="4" id="KW-0732">Signal</keyword>
<evidence type="ECO:0000313" key="9">
    <source>
        <dbReference type="EnsemblMetazoa" id="CapteP109241"/>
    </source>
</evidence>
<dbReference type="Gene3D" id="3.40.720.10">
    <property type="entry name" value="Alkaline Phosphatase, subunit A"/>
    <property type="match status" value="1"/>
</dbReference>
<evidence type="ECO:0000256" key="6">
    <source>
        <dbReference type="ARBA" id="ARBA00022837"/>
    </source>
</evidence>
<dbReference type="GO" id="GO:0046872">
    <property type="term" value="F:metal ion binding"/>
    <property type="evidence" value="ECO:0007669"/>
    <property type="project" value="UniProtKB-KW"/>
</dbReference>
<dbReference type="GO" id="GO:0005737">
    <property type="term" value="C:cytoplasm"/>
    <property type="evidence" value="ECO:0007669"/>
    <property type="project" value="TreeGrafter"/>
</dbReference>
<keyword evidence="10" id="KW-1185">Reference proteome</keyword>
<gene>
    <name evidence="8" type="ORF">CAPTEDRAFT_109241</name>
</gene>
<dbReference type="PANTHER" id="PTHR45953">
    <property type="entry name" value="IDURONATE 2-SULFATASE"/>
    <property type="match status" value="1"/>
</dbReference>
<dbReference type="STRING" id="283909.R7T5F6"/>
<keyword evidence="6" id="KW-0106">Calcium</keyword>
<dbReference type="CDD" id="cd16030">
    <property type="entry name" value="iduronate-2-sulfatase"/>
    <property type="match status" value="1"/>
</dbReference>
<accession>R7T5F6</accession>
<evidence type="ECO:0000256" key="2">
    <source>
        <dbReference type="ARBA" id="ARBA00008779"/>
    </source>
</evidence>
<evidence type="ECO:0000256" key="1">
    <source>
        <dbReference type="ARBA" id="ARBA00001913"/>
    </source>
</evidence>
<organism evidence="8">
    <name type="scientific">Capitella teleta</name>
    <name type="common">Polychaete worm</name>
    <dbReference type="NCBI Taxonomy" id="283909"/>
    <lineage>
        <taxon>Eukaryota</taxon>
        <taxon>Metazoa</taxon>
        <taxon>Spiralia</taxon>
        <taxon>Lophotrochozoa</taxon>
        <taxon>Annelida</taxon>
        <taxon>Polychaeta</taxon>
        <taxon>Sedentaria</taxon>
        <taxon>Scolecida</taxon>
        <taxon>Capitellidae</taxon>
        <taxon>Capitella</taxon>
    </lineage>
</organism>